<evidence type="ECO:0008006" key="3">
    <source>
        <dbReference type="Google" id="ProtNLM"/>
    </source>
</evidence>
<dbReference type="HOGENOM" id="CLU_116360_0_0_1"/>
<name>A0A067M8W3_BOTB1</name>
<sequence length="204" mass="22874">MSIASVSSRASSPPGTILPEFLEEAALAVHAVLEQHSLRHFFIGGWQFCLLGFDRGTKDIDVEVEKPLIHGFEKVYAAFKSHPDFMVIDGRRTDAIRAIYSPHGGVGIDIFMRKGRMPRRGMNISIQDHALPFLTPTHLLIEKIRTAGERSKDVDSRDIRFMFLHYEADIDLKKVRKKLTPRDIALAVKHHPGLDDLLAGLGVV</sequence>
<reference evidence="2" key="1">
    <citation type="journal article" date="2014" name="Proc. Natl. Acad. Sci. U.S.A.">
        <title>Extensive sampling of basidiomycete genomes demonstrates inadequacy of the white-rot/brown-rot paradigm for wood decay fungi.</title>
        <authorList>
            <person name="Riley R."/>
            <person name="Salamov A.A."/>
            <person name="Brown D.W."/>
            <person name="Nagy L.G."/>
            <person name="Floudas D."/>
            <person name="Held B.W."/>
            <person name="Levasseur A."/>
            <person name="Lombard V."/>
            <person name="Morin E."/>
            <person name="Otillar R."/>
            <person name="Lindquist E.A."/>
            <person name="Sun H."/>
            <person name="LaButti K.M."/>
            <person name="Schmutz J."/>
            <person name="Jabbour D."/>
            <person name="Luo H."/>
            <person name="Baker S.E."/>
            <person name="Pisabarro A.G."/>
            <person name="Walton J.D."/>
            <person name="Blanchette R.A."/>
            <person name="Henrissat B."/>
            <person name="Martin F."/>
            <person name="Cullen D."/>
            <person name="Hibbett D.S."/>
            <person name="Grigoriev I.V."/>
        </authorList>
    </citation>
    <scope>NUCLEOTIDE SEQUENCE [LARGE SCALE GENOMIC DNA]</scope>
    <source>
        <strain evidence="2">FD-172 SS1</strain>
    </source>
</reference>
<dbReference type="EMBL" id="KL198061">
    <property type="protein sequence ID" value="KDQ11145.1"/>
    <property type="molecule type" value="Genomic_DNA"/>
</dbReference>
<dbReference type="InterPro" id="IPR043519">
    <property type="entry name" value="NT_sf"/>
</dbReference>
<dbReference type="OrthoDB" id="3259529at2759"/>
<evidence type="ECO:0000313" key="2">
    <source>
        <dbReference type="Proteomes" id="UP000027195"/>
    </source>
</evidence>
<dbReference type="InParanoid" id="A0A067M8W3"/>
<organism evidence="1 2">
    <name type="scientific">Botryobasidium botryosum (strain FD-172 SS1)</name>
    <dbReference type="NCBI Taxonomy" id="930990"/>
    <lineage>
        <taxon>Eukaryota</taxon>
        <taxon>Fungi</taxon>
        <taxon>Dikarya</taxon>
        <taxon>Basidiomycota</taxon>
        <taxon>Agaricomycotina</taxon>
        <taxon>Agaricomycetes</taxon>
        <taxon>Cantharellales</taxon>
        <taxon>Botryobasidiaceae</taxon>
        <taxon>Botryobasidium</taxon>
    </lineage>
</organism>
<dbReference type="Gene3D" id="3.30.460.40">
    <property type="match status" value="1"/>
</dbReference>
<accession>A0A067M8W3</accession>
<dbReference type="SUPFAM" id="SSF81301">
    <property type="entry name" value="Nucleotidyltransferase"/>
    <property type="match status" value="1"/>
</dbReference>
<keyword evidence="2" id="KW-1185">Reference proteome</keyword>
<dbReference type="Proteomes" id="UP000027195">
    <property type="component" value="Unassembled WGS sequence"/>
</dbReference>
<evidence type="ECO:0000313" key="1">
    <source>
        <dbReference type="EMBL" id="KDQ11145.1"/>
    </source>
</evidence>
<proteinExistence type="predicted"/>
<gene>
    <name evidence="1" type="ORF">BOTBODRAFT_177613</name>
</gene>
<dbReference type="AlphaFoldDB" id="A0A067M8W3"/>
<protein>
    <recommendedName>
        <fullName evidence="3">Poly A polymerase head domain-containing protein</fullName>
    </recommendedName>
</protein>